<evidence type="ECO:0000256" key="1">
    <source>
        <dbReference type="SAM" id="Phobius"/>
    </source>
</evidence>
<keyword evidence="1" id="KW-1133">Transmembrane helix</keyword>
<keyword evidence="1" id="KW-0472">Membrane</keyword>
<reference evidence="3 4" key="1">
    <citation type="journal article" date="2009" name="Int. J. Syst. Evol. Microbiol.">
        <title>Nocardioides caeni sp. nov., isolated from wastewater.</title>
        <authorList>
            <person name="Yoon J.H."/>
            <person name="Kang S.J."/>
            <person name="Park S."/>
            <person name="Kim W."/>
            <person name="Oh T.K."/>
        </authorList>
    </citation>
    <scope>NUCLEOTIDE SEQUENCE [LARGE SCALE GENOMIC DNA]</scope>
    <source>
        <strain evidence="3 4">DSM 23134</strain>
    </source>
</reference>
<dbReference type="Proteomes" id="UP000307087">
    <property type="component" value="Unassembled WGS sequence"/>
</dbReference>
<organism evidence="3 4">
    <name type="scientific">Nocardioides caeni</name>
    <dbReference type="NCBI Taxonomy" id="574700"/>
    <lineage>
        <taxon>Bacteria</taxon>
        <taxon>Bacillati</taxon>
        <taxon>Actinomycetota</taxon>
        <taxon>Actinomycetes</taxon>
        <taxon>Propionibacteriales</taxon>
        <taxon>Nocardioidaceae</taxon>
        <taxon>Nocardioides</taxon>
    </lineage>
</organism>
<evidence type="ECO:0000313" key="3">
    <source>
        <dbReference type="EMBL" id="THV17707.1"/>
    </source>
</evidence>
<dbReference type="AlphaFoldDB" id="A0A4S8NL09"/>
<keyword evidence="1" id="KW-0812">Transmembrane</keyword>
<dbReference type="EMBL" id="STGW01000002">
    <property type="protein sequence ID" value="THV17707.1"/>
    <property type="molecule type" value="Genomic_DNA"/>
</dbReference>
<dbReference type="InterPro" id="IPR012495">
    <property type="entry name" value="TadE-like_dom"/>
</dbReference>
<comment type="caution">
    <text evidence="3">The sequence shown here is derived from an EMBL/GenBank/DDBJ whole genome shotgun (WGS) entry which is preliminary data.</text>
</comment>
<feature type="domain" description="TadE-like" evidence="2">
    <location>
        <begin position="27"/>
        <end position="69"/>
    </location>
</feature>
<protein>
    <submittedName>
        <fullName evidence="3">Pilus assembly protein</fullName>
    </submittedName>
</protein>
<evidence type="ECO:0000313" key="4">
    <source>
        <dbReference type="Proteomes" id="UP000307087"/>
    </source>
</evidence>
<gene>
    <name evidence="3" type="ORF">E9934_04330</name>
</gene>
<name>A0A4S8NL09_9ACTN</name>
<feature type="transmembrane region" description="Helical" evidence="1">
    <location>
        <begin position="33"/>
        <end position="53"/>
    </location>
</feature>
<sequence length="168" mass="17422">MGARRGGRPMRRSGLWSGVVARRDVRGAAAVEFALIMPILLILVFGIISYGYMLSFRQAISQGAAEGARAAAVSQDPGSQESDAIDALNEALDSYGVTCAGPDGPLRRNDATVGTCGVEVGACDNDASADCAEVSVNYDYDANPLLPVPLVGIALPDNLSYTAVARVS</sequence>
<proteinExistence type="predicted"/>
<keyword evidence="4" id="KW-1185">Reference proteome</keyword>
<evidence type="ECO:0000259" key="2">
    <source>
        <dbReference type="Pfam" id="PF07811"/>
    </source>
</evidence>
<dbReference type="Pfam" id="PF07811">
    <property type="entry name" value="TadE"/>
    <property type="match status" value="1"/>
</dbReference>
<accession>A0A4S8NL09</accession>